<evidence type="ECO:0000313" key="3">
    <source>
        <dbReference type="Proteomes" id="UP000037551"/>
    </source>
</evidence>
<protein>
    <submittedName>
        <fullName evidence="2">Uncharacterized protein</fullName>
    </submittedName>
</protein>
<feature type="region of interest" description="Disordered" evidence="1">
    <location>
        <begin position="1"/>
        <end position="29"/>
    </location>
</feature>
<gene>
    <name evidence="2" type="ORF">ACR52_11960</name>
</gene>
<comment type="caution">
    <text evidence="2">The sequence shown here is derived from an EMBL/GenBank/DDBJ whole genome shotgun (WGS) entry which is preliminary data.</text>
</comment>
<reference evidence="2 3" key="1">
    <citation type="submission" date="2015-06" db="EMBL/GenBank/DDBJ databases">
        <title>Draft genome sequence of an Antarctic Pseudomonas sp. strain KG01 with full potential for biotechnological applications.</title>
        <authorList>
            <person name="Pavlov M.S."/>
            <person name="Lira F."/>
            <person name="Martinez J.L."/>
            <person name="Marshall S.H."/>
        </authorList>
    </citation>
    <scope>NUCLEOTIDE SEQUENCE [LARGE SCALE GENOMIC DNA]</scope>
    <source>
        <strain evidence="2 3">KG01</strain>
    </source>
</reference>
<proteinExistence type="predicted"/>
<accession>A0A0J8FYQ8</accession>
<dbReference type="OrthoDB" id="6901741at2"/>
<evidence type="ECO:0000256" key="1">
    <source>
        <dbReference type="SAM" id="MobiDB-lite"/>
    </source>
</evidence>
<evidence type="ECO:0000313" key="2">
    <source>
        <dbReference type="EMBL" id="KMT55275.1"/>
    </source>
</evidence>
<dbReference type="Proteomes" id="UP000037551">
    <property type="component" value="Unassembled WGS sequence"/>
</dbReference>
<dbReference type="EMBL" id="LFMW01000007">
    <property type="protein sequence ID" value="KMT55275.1"/>
    <property type="molecule type" value="Genomic_DNA"/>
</dbReference>
<organism evidence="2 3">
    <name type="scientific">Pseudomonas fildesensis</name>
    <dbReference type="NCBI Taxonomy" id="1674920"/>
    <lineage>
        <taxon>Bacteria</taxon>
        <taxon>Pseudomonadati</taxon>
        <taxon>Pseudomonadota</taxon>
        <taxon>Gammaproteobacteria</taxon>
        <taxon>Pseudomonadales</taxon>
        <taxon>Pseudomonadaceae</taxon>
        <taxon>Pseudomonas</taxon>
    </lineage>
</organism>
<dbReference type="PATRIC" id="fig|1674920.3.peg.5226"/>
<sequence>MYINHAGLPGNRGITPQAETPAASNGTSDVNFFNAQLSHTDQSGKGTPPAMAADLFSLGASESTTLSRRVSKGFRDESLNKKTKAAHEFTQSLSEAHLNLTARVKVLSSLVKGVDKVATMG</sequence>
<dbReference type="AlphaFoldDB" id="A0A0J8FYQ8"/>
<keyword evidence="3" id="KW-1185">Reference proteome</keyword>
<name>A0A0J8FYQ8_9PSED</name>
<dbReference type="STRING" id="1674920.ACR52_11960"/>
<dbReference type="RefSeq" id="WP_048724300.1">
    <property type="nucleotide sequence ID" value="NZ_LFMW01000007.1"/>
</dbReference>